<dbReference type="InterPro" id="IPR005467">
    <property type="entry name" value="His_kinase_dom"/>
</dbReference>
<evidence type="ECO:0000256" key="16">
    <source>
        <dbReference type="PROSITE-ProRule" id="PRU00110"/>
    </source>
</evidence>
<feature type="transmembrane region" description="Helical" evidence="18">
    <location>
        <begin position="20"/>
        <end position="41"/>
    </location>
</feature>
<dbReference type="SMART" id="SM00304">
    <property type="entry name" value="HAMP"/>
    <property type="match status" value="1"/>
</dbReference>
<dbReference type="OrthoDB" id="5287236at2"/>
<evidence type="ECO:0000313" key="24">
    <source>
        <dbReference type="Proteomes" id="UP000231637"/>
    </source>
</evidence>
<dbReference type="CDD" id="cd16922">
    <property type="entry name" value="HATPase_EvgS-ArcB-TorS-like"/>
    <property type="match status" value="1"/>
</dbReference>
<feature type="modified residue" description="Phosphohistidine" evidence="16">
    <location>
        <position position="895"/>
    </location>
</feature>
<keyword evidence="5 17" id="KW-0597">Phosphoprotein</keyword>
<feature type="domain" description="Response regulatory" evidence="20">
    <location>
        <begin position="558"/>
        <end position="677"/>
    </location>
</feature>
<evidence type="ECO:0000256" key="4">
    <source>
        <dbReference type="ARBA" id="ARBA00022475"/>
    </source>
</evidence>
<evidence type="ECO:0000256" key="14">
    <source>
        <dbReference type="ARBA" id="ARBA00064003"/>
    </source>
</evidence>
<keyword evidence="11 18" id="KW-1133">Transmembrane helix</keyword>
<evidence type="ECO:0000256" key="7">
    <source>
        <dbReference type="ARBA" id="ARBA00022692"/>
    </source>
</evidence>
<dbReference type="InterPro" id="IPR003661">
    <property type="entry name" value="HisK_dim/P_dom"/>
</dbReference>
<dbReference type="SUPFAM" id="SSF158472">
    <property type="entry name" value="HAMP domain-like"/>
    <property type="match status" value="1"/>
</dbReference>
<dbReference type="Pfam" id="PF02518">
    <property type="entry name" value="HATPase_c"/>
    <property type="match status" value="1"/>
</dbReference>
<dbReference type="CDD" id="cd00082">
    <property type="entry name" value="HisKA"/>
    <property type="match status" value="1"/>
</dbReference>
<dbReference type="Pfam" id="PF01627">
    <property type="entry name" value="Hpt"/>
    <property type="match status" value="1"/>
</dbReference>
<dbReference type="EMBL" id="CP018800">
    <property type="protein sequence ID" value="ATX82385.1"/>
    <property type="molecule type" value="Genomic_DNA"/>
</dbReference>
<dbReference type="SUPFAM" id="SSF55874">
    <property type="entry name" value="ATPase domain of HSP90 chaperone/DNA topoisomerase II/histidine kinase"/>
    <property type="match status" value="1"/>
</dbReference>
<keyword evidence="24" id="KW-1185">Reference proteome</keyword>
<keyword evidence="7 18" id="KW-0812">Transmembrane</keyword>
<dbReference type="GO" id="GO:0000155">
    <property type="term" value="F:phosphorelay sensor kinase activity"/>
    <property type="evidence" value="ECO:0007669"/>
    <property type="project" value="InterPro"/>
</dbReference>
<dbReference type="SUPFAM" id="SSF47384">
    <property type="entry name" value="Homodimeric domain of signal transducing histidine kinase"/>
    <property type="match status" value="1"/>
</dbReference>
<keyword evidence="4" id="KW-1003">Cell membrane</keyword>
<evidence type="ECO:0000256" key="13">
    <source>
        <dbReference type="ARBA" id="ARBA00023136"/>
    </source>
</evidence>
<dbReference type="SMART" id="SM00387">
    <property type="entry name" value="HATPase_c"/>
    <property type="match status" value="1"/>
</dbReference>
<dbReference type="SUPFAM" id="SSF47226">
    <property type="entry name" value="Histidine-containing phosphotransfer domain, HPT domain"/>
    <property type="match status" value="1"/>
</dbReference>
<dbReference type="Pfam" id="PF00512">
    <property type="entry name" value="HisKA"/>
    <property type="match status" value="1"/>
</dbReference>
<dbReference type="AlphaFoldDB" id="A0A2K8L4Y6"/>
<dbReference type="SUPFAM" id="SSF52172">
    <property type="entry name" value="CheY-like"/>
    <property type="match status" value="2"/>
</dbReference>
<evidence type="ECO:0000256" key="17">
    <source>
        <dbReference type="PROSITE-ProRule" id="PRU00169"/>
    </source>
</evidence>
<evidence type="ECO:0000259" key="20">
    <source>
        <dbReference type="PROSITE" id="PS50110"/>
    </source>
</evidence>
<dbReference type="InterPro" id="IPR011006">
    <property type="entry name" value="CheY-like_superfamily"/>
</dbReference>
<evidence type="ECO:0000313" key="23">
    <source>
        <dbReference type="EMBL" id="ATX82385.1"/>
    </source>
</evidence>
<dbReference type="GO" id="GO:0005886">
    <property type="term" value="C:plasma membrane"/>
    <property type="evidence" value="ECO:0007669"/>
    <property type="project" value="UniProtKB-SubCell"/>
</dbReference>
<dbReference type="PROSITE" id="PS50894">
    <property type="entry name" value="HPT"/>
    <property type="match status" value="1"/>
</dbReference>
<feature type="domain" description="HAMP" evidence="21">
    <location>
        <begin position="225"/>
        <end position="279"/>
    </location>
</feature>
<evidence type="ECO:0000256" key="12">
    <source>
        <dbReference type="ARBA" id="ARBA00023012"/>
    </source>
</evidence>
<keyword evidence="8" id="KW-0547">Nucleotide-binding</keyword>
<dbReference type="InterPro" id="IPR008207">
    <property type="entry name" value="Sig_transdc_His_kin_Hpt_dom"/>
</dbReference>
<dbReference type="InterPro" id="IPR001789">
    <property type="entry name" value="Sig_transdc_resp-reg_receiver"/>
</dbReference>
<dbReference type="EC" id="2.7.13.3" evidence="3"/>
<dbReference type="FunFam" id="1.10.287.130:FF:000002">
    <property type="entry name" value="Two-component osmosensing histidine kinase"/>
    <property type="match status" value="1"/>
</dbReference>
<feature type="domain" description="HPt" evidence="22">
    <location>
        <begin position="856"/>
        <end position="952"/>
    </location>
</feature>
<proteinExistence type="predicted"/>
<evidence type="ECO:0000256" key="11">
    <source>
        <dbReference type="ARBA" id="ARBA00022989"/>
    </source>
</evidence>
<dbReference type="InterPro" id="IPR003594">
    <property type="entry name" value="HATPase_dom"/>
</dbReference>
<evidence type="ECO:0000256" key="1">
    <source>
        <dbReference type="ARBA" id="ARBA00000085"/>
    </source>
</evidence>
<dbReference type="Gene3D" id="3.40.50.2300">
    <property type="match status" value="2"/>
</dbReference>
<keyword evidence="10" id="KW-0067">ATP-binding</keyword>
<comment type="subunit">
    <text evidence="14">At low DSF concentrations, interacts with RpfF.</text>
</comment>
<evidence type="ECO:0000259" key="19">
    <source>
        <dbReference type="PROSITE" id="PS50109"/>
    </source>
</evidence>
<evidence type="ECO:0000256" key="3">
    <source>
        <dbReference type="ARBA" id="ARBA00012438"/>
    </source>
</evidence>
<dbReference type="CDD" id="cd17546">
    <property type="entry name" value="REC_hyHK_CKI1_RcsC-like"/>
    <property type="match status" value="1"/>
</dbReference>
<dbReference type="Pfam" id="PF00072">
    <property type="entry name" value="Response_reg"/>
    <property type="match status" value="2"/>
</dbReference>
<dbReference type="SMART" id="SM00388">
    <property type="entry name" value="HisKA"/>
    <property type="match status" value="1"/>
</dbReference>
<evidence type="ECO:0000259" key="22">
    <source>
        <dbReference type="PROSITE" id="PS50894"/>
    </source>
</evidence>
<protein>
    <recommendedName>
        <fullName evidence="15">Sensory/regulatory protein RpfC</fullName>
        <ecNumber evidence="3">2.7.13.3</ecNumber>
    </recommendedName>
</protein>
<dbReference type="PANTHER" id="PTHR45339">
    <property type="entry name" value="HYBRID SIGNAL TRANSDUCTION HISTIDINE KINASE J"/>
    <property type="match status" value="1"/>
</dbReference>
<dbReference type="Proteomes" id="UP000231637">
    <property type="component" value="Chromosome"/>
</dbReference>
<reference evidence="23 24" key="1">
    <citation type="submission" date="2016-12" db="EMBL/GenBank/DDBJ databases">
        <title>Isolation and genomic insights into novel planktonic Zetaproteobacteria from stratified waters of the Chesapeake Bay.</title>
        <authorList>
            <person name="McAllister S.M."/>
            <person name="Kato S."/>
            <person name="Chan C.S."/>
            <person name="Chiu B.K."/>
            <person name="Field E.K."/>
        </authorList>
    </citation>
    <scope>NUCLEOTIDE SEQUENCE [LARGE SCALE GENOMIC DNA]</scope>
    <source>
        <strain evidence="23 24">CP-8</strain>
    </source>
</reference>
<dbReference type="SMART" id="SM00448">
    <property type="entry name" value="REC"/>
    <property type="match status" value="2"/>
</dbReference>
<keyword evidence="12" id="KW-0902">Two-component regulatory system</keyword>
<dbReference type="PROSITE" id="PS50109">
    <property type="entry name" value="HIS_KIN"/>
    <property type="match status" value="1"/>
</dbReference>
<evidence type="ECO:0000256" key="15">
    <source>
        <dbReference type="ARBA" id="ARBA00068150"/>
    </source>
</evidence>
<organism evidence="23 24">
    <name type="scientific">Mariprofundus ferrinatatus</name>
    <dbReference type="NCBI Taxonomy" id="1921087"/>
    <lineage>
        <taxon>Bacteria</taxon>
        <taxon>Pseudomonadati</taxon>
        <taxon>Pseudomonadota</taxon>
        <taxon>Candidatius Mariprofundia</taxon>
        <taxon>Mariprofundales</taxon>
        <taxon>Mariprofundaceae</taxon>
        <taxon>Mariprofundus</taxon>
    </lineage>
</organism>
<evidence type="ECO:0000259" key="21">
    <source>
        <dbReference type="PROSITE" id="PS50885"/>
    </source>
</evidence>
<dbReference type="CDD" id="cd06225">
    <property type="entry name" value="HAMP"/>
    <property type="match status" value="1"/>
</dbReference>
<gene>
    <name evidence="23" type="ORF">Ga0123462_1522</name>
</gene>
<feature type="domain" description="Response regulatory" evidence="20">
    <location>
        <begin position="703"/>
        <end position="819"/>
    </location>
</feature>
<evidence type="ECO:0000256" key="18">
    <source>
        <dbReference type="SAM" id="Phobius"/>
    </source>
</evidence>
<keyword evidence="9 23" id="KW-0418">Kinase</keyword>
<dbReference type="Gene3D" id="1.10.287.130">
    <property type="match status" value="1"/>
</dbReference>
<keyword evidence="13 18" id="KW-0472">Membrane</keyword>
<feature type="transmembrane region" description="Helical" evidence="18">
    <location>
        <begin position="207"/>
        <end position="227"/>
    </location>
</feature>
<dbReference type="Pfam" id="PF00672">
    <property type="entry name" value="HAMP"/>
    <property type="match status" value="1"/>
</dbReference>
<dbReference type="InterPro" id="IPR036890">
    <property type="entry name" value="HATPase_C_sf"/>
</dbReference>
<evidence type="ECO:0000256" key="2">
    <source>
        <dbReference type="ARBA" id="ARBA00004651"/>
    </source>
</evidence>
<sequence length="1048" mass="115021">MNETELKSNLSMRKGIRWKLMIAGAGTIVAIVSLLTVLQVASQKEVMKKSLDAHTSFLKAQMDKKADRASVQMAGHLTDLVATFRLSLAYQYVSELVRDVDDLKYVILMQEDQPKIAFGPNLSSEIRQEILRGHASEFAVSQTGSIKHDFVVGDLAFMESIVPIRIEGEQWGVLRLGFSLQELNQSLKESEAYVAEEINNLVLQATLTALLFLFVGSILVYFLAGMWTRPIRQLVAFSHEIANGDFDATPHISTRTNDEIGVLVSSLEEMAASLRESYAKLEDHSLLLEEQVEIRTRELAEARDKAIAATQSKSEFLANMSHEIRTPMNAVIGLTHLTLDRETDKQQRNYLTKTLEASEVLLSIINDILDFSKIEAHKMELDRIDFEMDEVMHNLASIGGVRASEKGLDFLIDFPPHMPRLNGDPHRLGQVLLNLVNNAVKFTEEGQVIVCARLQQSDVSGHLIRFTVTDTGIGLTEEQQSRLFQAFTQADSSITRRFGGTGLGLAICKQLVEMMHGEIGLDSVEGKGSSFYFTARFEAAKESESQTFDVPHELQRLRTLVVDDNPTSKLILSRFIESFGMRPECVSTVKEAAKELKAADDPYGLMIVDWTLEETQGLETLGLIKKAARVKAFPPVILTANYGQSISDEDARAAGFAITLLKPVTASSILESIVSVFGYNNVSEQTQEQEKSAGKSVSLHGARLLLVEDNPINQMVAEGLLMRAGVSLFVAHNGQEAIDAVRSDSFDGVLMDMQMPVMDGLEATRIIRSEPAFADLPIIAMTANVLPSDVRDCFEAGMNDHIAKPIDPADLYSKLEKWISSFRLGESGISQSIEGGGLPKFEGIDTADGLRRVGGDPQHYRNILGKFVESQGDVIAELRQAMAGGDGEKAIRLMHSLKGVAGNIGAKTLHAEAARLEGLLQDGGTIAEDDYSSVEKSMAEVITSISSGIGGEQAEIEPEFPEGQEEAVEAELSGEFDREQADAVLARMRAMLEDYNGDAVDLLGELEAVLANTAIAAKLPRMKKYLDGYDFDAALLLLEGVEQDVRKA</sequence>
<dbReference type="PANTHER" id="PTHR45339:SF1">
    <property type="entry name" value="HYBRID SIGNAL TRANSDUCTION HISTIDINE KINASE J"/>
    <property type="match status" value="1"/>
</dbReference>
<dbReference type="InterPro" id="IPR036641">
    <property type="entry name" value="HPT_dom_sf"/>
</dbReference>
<dbReference type="InterPro" id="IPR036097">
    <property type="entry name" value="HisK_dim/P_sf"/>
</dbReference>
<dbReference type="Gene3D" id="6.10.340.10">
    <property type="match status" value="1"/>
</dbReference>
<evidence type="ECO:0000256" key="9">
    <source>
        <dbReference type="ARBA" id="ARBA00022777"/>
    </source>
</evidence>
<dbReference type="RefSeq" id="WP_100265746.1">
    <property type="nucleotide sequence ID" value="NZ_CP018800.1"/>
</dbReference>
<feature type="modified residue" description="4-aspartylphosphate" evidence="17">
    <location>
        <position position="752"/>
    </location>
</feature>
<feature type="modified residue" description="4-aspartylphosphate" evidence="17">
    <location>
        <position position="609"/>
    </location>
</feature>
<dbReference type="InterPro" id="IPR004358">
    <property type="entry name" value="Sig_transdc_His_kin-like_C"/>
</dbReference>
<evidence type="ECO:0000256" key="6">
    <source>
        <dbReference type="ARBA" id="ARBA00022679"/>
    </source>
</evidence>
<dbReference type="PROSITE" id="PS50885">
    <property type="entry name" value="HAMP"/>
    <property type="match status" value="1"/>
</dbReference>
<keyword evidence="6" id="KW-0808">Transferase</keyword>
<feature type="domain" description="Histidine kinase" evidence="19">
    <location>
        <begin position="319"/>
        <end position="539"/>
    </location>
</feature>
<dbReference type="FunFam" id="3.30.565.10:FF:000010">
    <property type="entry name" value="Sensor histidine kinase RcsC"/>
    <property type="match status" value="1"/>
</dbReference>
<dbReference type="PRINTS" id="PR00344">
    <property type="entry name" value="BCTRLSENSOR"/>
</dbReference>
<evidence type="ECO:0000256" key="10">
    <source>
        <dbReference type="ARBA" id="ARBA00022840"/>
    </source>
</evidence>
<evidence type="ECO:0000256" key="5">
    <source>
        <dbReference type="ARBA" id="ARBA00022553"/>
    </source>
</evidence>
<comment type="subcellular location">
    <subcellularLocation>
        <location evidence="2">Cell membrane</location>
        <topology evidence="2">Multi-pass membrane protein</topology>
    </subcellularLocation>
</comment>
<dbReference type="GO" id="GO:0005524">
    <property type="term" value="F:ATP binding"/>
    <property type="evidence" value="ECO:0007669"/>
    <property type="project" value="UniProtKB-KW"/>
</dbReference>
<evidence type="ECO:0000256" key="8">
    <source>
        <dbReference type="ARBA" id="ARBA00022741"/>
    </source>
</evidence>
<comment type="catalytic activity">
    <reaction evidence="1">
        <text>ATP + protein L-histidine = ADP + protein N-phospho-L-histidine.</text>
        <dbReference type="EC" id="2.7.13.3"/>
    </reaction>
</comment>
<name>A0A2K8L4Y6_9PROT</name>
<accession>A0A2K8L4Y6</accession>
<dbReference type="Gene3D" id="3.30.565.10">
    <property type="entry name" value="Histidine kinase-like ATPase, C-terminal domain"/>
    <property type="match status" value="1"/>
</dbReference>
<dbReference type="KEGG" id="mfn:Ga0123462_1522"/>
<dbReference type="Gene3D" id="1.20.120.160">
    <property type="entry name" value="HPT domain"/>
    <property type="match status" value="1"/>
</dbReference>
<dbReference type="InterPro" id="IPR003660">
    <property type="entry name" value="HAMP_dom"/>
</dbReference>
<dbReference type="PROSITE" id="PS50110">
    <property type="entry name" value="RESPONSE_REGULATORY"/>
    <property type="match status" value="2"/>
</dbReference>